<reference evidence="11 12" key="1">
    <citation type="journal article" date="2018" name="IMA Fungus">
        <title>IMA Genome-F 10: Nine draft genome sequences of Claviceps purpurea s.lat., including C. arundinis, C. humidiphila, and C. cf. spartinae, pseudomolecules for the pitch canker pathogen Fusarium circinatum, draft genome of Davidsoniella eucalypti, Grosmannia galeiformis, Quambalaria eucalypti, and Teratosphaeria destructans.</title>
        <authorList>
            <person name="Wingfield B.D."/>
            <person name="Liu M."/>
            <person name="Nguyen H.D."/>
            <person name="Lane F.A."/>
            <person name="Morgan S.W."/>
            <person name="De Vos L."/>
            <person name="Wilken P.M."/>
            <person name="Duong T.A."/>
            <person name="Aylward J."/>
            <person name="Coetzee M.P."/>
            <person name="Dadej K."/>
            <person name="De Beer Z.W."/>
            <person name="Findlay W."/>
            <person name="Havenga M."/>
            <person name="Kolarik M."/>
            <person name="Menzies J.G."/>
            <person name="Naidoo K."/>
            <person name="Pochopski O."/>
            <person name="Shoukouhi P."/>
            <person name="Santana Q.C."/>
            <person name="Seifert K.A."/>
            <person name="Soal N."/>
            <person name="Steenkamp E.T."/>
            <person name="Tatham C.T."/>
            <person name="van der Nest M.A."/>
            <person name="Wingfield M.J."/>
        </authorList>
    </citation>
    <scope>NUCLEOTIDE SEQUENCE [LARGE SCALE GENOMIC DNA]</scope>
    <source>
        <strain evidence="11">CMW44962</strain>
    </source>
</reference>
<evidence type="ECO:0000256" key="6">
    <source>
        <dbReference type="ARBA" id="ARBA00023242"/>
    </source>
</evidence>
<evidence type="ECO:0000256" key="5">
    <source>
        <dbReference type="ARBA" id="ARBA00022801"/>
    </source>
</evidence>
<feature type="compositionally biased region" description="Polar residues" evidence="9">
    <location>
        <begin position="255"/>
        <end position="264"/>
    </location>
</feature>
<keyword evidence="8" id="KW-0506">mRNA capping</keyword>
<keyword evidence="4 8" id="KW-0507">mRNA processing</keyword>
<dbReference type="OrthoDB" id="272147at2759"/>
<evidence type="ECO:0000256" key="9">
    <source>
        <dbReference type="SAM" id="MobiDB-lite"/>
    </source>
</evidence>
<dbReference type="PANTHER" id="PTHR28118:SF1">
    <property type="entry name" value="POLYNUCLEOTIDE 5'-TRIPHOSPHATASE CTL1-RELATED"/>
    <property type="match status" value="1"/>
</dbReference>
<evidence type="ECO:0000256" key="2">
    <source>
        <dbReference type="ARBA" id="ARBA00004123"/>
    </source>
</evidence>
<evidence type="ECO:0000256" key="8">
    <source>
        <dbReference type="RuleBase" id="RU367053"/>
    </source>
</evidence>
<dbReference type="EC" id="3.6.1.74" evidence="8"/>
<sequence>MDLRSMLNSAPAPEKRSSQIVTTTLHTTPRPGASQLPGTPDGYGANLYSASPSQHQTPLFSPPSRQTSSLTPVQTPSHYPPAAQYPFPQLPPSQRPSTSQSHNRLSIQSVLSSPAPSVAEEHDDSESVSPKTVLRPRLSESQSSSVDTAPATQRSSQDSIKQGPAAVSRPSMEPPQLPPAYKKRSAGDAELDDHTATPQKQQKLRRYTERPPWARLAKCNPHFKSGCNDSSQPTHAARSRTPLRQDHPPAHAVNGHTQPHQNGHQQHHKAPLDADRMPWQHETPIDLDLLKARDIFGQWEKSFQWYTPMPDVEAAVMDWLVIELNQLQDVGYDPQEGSIEIEAKIGRVINKATNERILPSAFPAVQLSVLSDSFALNNTRFESEMEMKEHRAANNMLNAATQASHQNPGRAKIEYRHLYETDSFQKLSAAGIQALPQSLQKRNRRGRDLSLRTTRNTKTGEVVARIVKVHIADLHLYNPRHDYDCRITINVECNLLHCALSDAELVEPPAGGLEKPARVKDRLSYKHLGMFSIDLTQVSVAGLAPKHELEVEVDAGRLREQMGRMQKGEESAFHDVVGTFLGNVTILMRMKTG</sequence>
<dbReference type="GO" id="GO:0031533">
    <property type="term" value="C:mRNA capping enzyme complex"/>
    <property type="evidence" value="ECO:0007669"/>
    <property type="project" value="UniProtKB-UniRule"/>
</dbReference>
<comment type="cofactor">
    <cofactor evidence="1 8">
        <name>Mg(2+)</name>
        <dbReference type="ChEBI" id="CHEBI:18420"/>
    </cofactor>
</comment>
<comment type="subcellular location">
    <subcellularLocation>
        <location evidence="2 8">Nucleus</location>
    </subcellularLocation>
</comment>
<comment type="catalytic activity">
    <reaction evidence="7">
        <text>a 5'-end triphospho-ribonucleoside in mRNA + H2O = a 5'-end diphospho-ribonucleoside in mRNA + phosphate + H(+)</text>
        <dbReference type="Rhea" id="RHEA:67004"/>
        <dbReference type="Rhea" id="RHEA-COMP:17164"/>
        <dbReference type="Rhea" id="RHEA-COMP:17165"/>
        <dbReference type="ChEBI" id="CHEBI:15377"/>
        <dbReference type="ChEBI" id="CHEBI:15378"/>
        <dbReference type="ChEBI" id="CHEBI:43474"/>
        <dbReference type="ChEBI" id="CHEBI:167616"/>
        <dbReference type="ChEBI" id="CHEBI:167618"/>
        <dbReference type="EC" id="3.6.1.74"/>
    </reaction>
    <physiologicalReaction direction="left-to-right" evidence="7">
        <dbReference type="Rhea" id="RHEA:67005"/>
    </physiologicalReaction>
</comment>
<keyword evidence="5 8" id="KW-0378">Hydrolase</keyword>
<keyword evidence="12" id="KW-1185">Reference proteome</keyword>
<accession>A0A9W7W0T9</accession>
<dbReference type="InterPro" id="IPR040343">
    <property type="entry name" value="Cet1/Ctl1"/>
</dbReference>
<comment type="similarity">
    <text evidence="3 8">Belongs to the fungal TPase family.</text>
</comment>
<evidence type="ECO:0000256" key="1">
    <source>
        <dbReference type="ARBA" id="ARBA00001946"/>
    </source>
</evidence>
<name>A0A9W7W0T9_9PEZI</name>
<evidence type="ECO:0000313" key="12">
    <source>
        <dbReference type="Proteomes" id="UP001138500"/>
    </source>
</evidence>
<dbReference type="SUPFAM" id="SSF55154">
    <property type="entry name" value="CYTH-like phosphatases"/>
    <property type="match status" value="1"/>
</dbReference>
<dbReference type="InterPro" id="IPR037009">
    <property type="entry name" value="mRNA_triPase_Cet1_sf"/>
</dbReference>
<protein>
    <recommendedName>
        <fullName evidence="8">mRNA-capping enzyme subunit beta</fullName>
        <ecNumber evidence="8">3.6.1.74</ecNumber>
    </recommendedName>
    <alternativeName>
        <fullName evidence="8">mRNA 5'-phosphatase</fullName>
    </alternativeName>
    <alternativeName>
        <fullName evidence="8">mRNA 5'-triphosphate monophosphatase</fullName>
    </alternativeName>
</protein>
<dbReference type="GO" id="GO:0004651">
    <property type="term" value="F:polynucleotide 5'-phosphatase activity"/>
    <property type="evidence" value="ECO:0007669"/>
    <property type="project" value="UniProtKB-UniRule"/>
</dbReference>
<reference evidence="11 12" key="2">
    <citation type="journal article" date="2021" name="Curr. Genet.">
        <title>Genetic response to nitrogen starvation in the aggressive Eucalyptus foliar pathogen Teratosphaeria destructans.</title>
        <authorList>
            <person name="Havenga M."/>
            <person name="Wingfield B.D."/>
            <person name="Wingfield M.J."/>
            <person name="Dreyer L.L."/>
            <person name="Roets F."/>
            <person name="Aylward J."/>
        </authorList>
    </citation>
    <scope>NUCLEOTIDE SEQUENCE [LARGE SCALE GENOMIC DNA]</scope>
    <source>
        <strain evidence="11">CMW44962</strain>
    </source>
</reference>
<gene>
    <name evidence="11" type="ORF">Tdes44962_MAKER04037</name>
</gene>
<dbReference type="GO" id="GO:0006370">
    <property type="term" value="P:7-methylguanosine mRNA capping"/>
    <property type="evidence" value="ECO:0007669"/>
    <property type="project" value="UniProtKB-UniRule"/>
</dbReference>
<evidence type="ECO:0000256" key="4">
    <source>
        <dbReference type="ARBA" id="ARBA00022664"/>
    </source>
</evidence>
<evidence type="ECO:0000259" key="10">
    <source>
        <dbReference type="Pfam" id="PF02940"/>
    </source>
</evidence>
<dbReference type="Gene3D" id="3.20.100.10">
    <property type="entry name" value="mRNA triphosphatase Cet1-like"/>
    <property type="match status" value="1"/>
</dbReference>
<feature type="compositionally biased region" description="Polar residues" evidence="9">
    <location>
        <begin position="48"/>
        <end position="77"/>
    </location>
</feature>
<feature type="compositionally biased region" description="Polar residues" evidence="9">
    <location>
        <begin position="95"/>
        <end position="115"/>
    </location>
</feature>
<dbReference type="EMBL" id="RIBY02002090">
    <property type="protein sequence ID" value="KAH9825595.1"/>
    <property type="molecule type" value="Genomic_DNA"/>
</dbReference>
<comment type="function">
    <text evidence="8">First step of mRNA capping. Converts the 5'-triphosphate end of a nascent mRNA chain into a diphosphate end.</text>
</comment>
<feature type="compositionally biased region" description="Polar residues" evidence="9">
    <location>
        <begin position="139"/>
        <end position="160"/>
    </location>
</feature>
<dbReference type="GO" id="GO:0140818">
    <property type="term" value="F:mRNA 5'-triphosphate monophosphatase activity"/>
    <property type="evidence" value="ECO:0007669"/>
    <property type="project" value="UniProtKB-EC"/>
</dbReference>
<organism evidence="11 12">
    <name type="scientific">Teratosphaeria destructans</name>
    <dbReference type="NCBI Taxonomy" id="418781"/>
    <lineage>
        <taxon>Eukaryota</taxon>
        <taxon>Fungi</taxon>
        <taxon>Dikarya</taxon>
        <taxon>Ascomycota</taxon>
        <taxon>Pezizomycotina</taxon>
        <taxon>Dothideomycetes</taxon>
        <taxon>Dothideomycetidae</taxon>
        <taxon>Mycosphaerellales</taxon>
        <taxon>Teratosphaeriaceae</taxon>
        <taxon>Teratosphaeria</taxon>
    </lineage>
</organism>
<evidence type="ECO:0000313" key="11">
    <source>
        <dbReference type="EMBL" id="KAH9825595.1"/>
    </source>
</evidence>
<feature type="domain" description="mRNA triphosphatase Cet1-like" evidence="10">
    <location>
        <begin position="311"/>
        <end position="553"/>
    </location>
</feature>
<dbReference type="InterPro" id="IPR004206">
    <property type="entry name" value="mRNA_triPase_Cet1"/>
</dbReference>
<feature type="region of interest" description="Disordered" evidence="9">
    <location>
        <begin position="1"/>
        <end position="271"/>
    </location>
</feature>
<comment type="caution">
    <text evidence="11">The sequence shown here is derived from an EMBL/GenBank/DDBJ whole genome shotgun (WGS) entry which is preliminary data.</text>
</comment>
<dbReference type="CDD" id="cd07470">
    <property type="entry name" value="CYTH-like_mRNA_RTPase"/>
    <property type="match status" value="1"/>
</dbReference>
<dbReference type="Proteomes" id="UP001138500">
    <property type="component" value="Unassembled WGS sequence"/>
</dbReference>
<evidence type="ECO:0000256" key="3">
    <source>
        <dbReference type="ARBA" id="ARBA00006345"/>
    </source>
</evidence>
<feature type="compositionally biased region" description="Polar residues" evidence="9">
    <location>
        <begin position="18"/>
        <end position="27"/>
    </location>
</feature>
<evidence type="ECO:0000256" key="7">
    <source>
        <dbReference type="ARBA" id="ARBA00047740"/>
    </source>
</evidence>
<keyword evidence="6 8" id="KW-0539">Nucleus</keyword>
<proteinExistence type="inferred from homology"/>
<dbReference type="InterPro" id="IPR033469">
    <property type="entry name" value="CYTH-like_dom_sf"/>
</dbReference>
<comment type="subunit">
    <text evidence="8">Heterodimer. The mRNA-capping enzyme is composed of two separate chains alpha and beta, respectively a mRNA guanylyltransferase and an mRNA 5'-triphosphate monophosphatase.</text>
</comment>
<dbReference type="Pfam" id="PF02940">
    <property type="entry name" value="mRNA_triPase"/>
    <property type="match status" value="1"/>
</dbReference>
<dbReference type="AlphaFoldDB" id="A0A9W7W0T9"/>
<dbReference type="PANTHER" id="PTHR28118">
    <property type="entry name" value="POLYNUCLEOTIDE 5'-TRIPHOSPHATASE-RELATED"/>
    <property type="match status" value="1"/>
</dbReference>